<name>A0A4Y7SHD7_COPMI</name>
<reference evidence="2 3" key="1">
    <citation type="journal article" date="2019" name="Nat. Ecol. Evol.">
        <title>Megaphylogeny resolves global patterns of mushroom evolution.</title>
        <authorList>
            <person name="Varga T."/>
            <person name="Krizsan K."/>
            <person name="Foldi C."/>
            <person name="Dima B."/>
            <person name="Sanchez-Garcia M."/>
            <person name="Sanchez-Ramirez S."/>
            <person name="Szollosi G.J."/>
            <person name="Szarkandi J.G."/>
            <person name="Papp V."/>
            <person name="Albert L."/>
            <person name="Andreopoulos W."/>
            <person name="Angelini C."/>
            <person name="Antonin V."/>
            <person name="Barry K.W."/>
            <person name="Bougher N.L."/>
            <person name="Buchanan P."/>
            <person name="Buyck B."/>
            <person name="Bense V."/>
            <person name="Catcheside P."/>
            <person name="Chovatia M."/>
            <person name="Cooper J."/>
            <person name="Damon W."/>
            <person name="Desjardin D."/>
            <person name="Finy P."/>
            <person name="Geml J."/>
            <person name="Haridas S."/>
            <person name="Hughes K."/>
            <person name="Justo A."/>
            <person name="Karasinski D."/>
            <person name="Kautmanova I."/>
            <person name="Kiss B."/>
            <person name="Kocsube S."/>
            <person name="Kotiranta H."/>
            <person name="LaButti K.M."/>
            <person name="Lechner B.E."/>
            <person name="Liimatainen K."/>
            <person name="Lipzen A."/>
            <person name="Lukacs Z."/>
            <person name="Mihaltcheva S."/>
            <person name="Morgado L.N."/>
            <person name="Niskanen T."/>
            <person name="Noordeloos M.E."/>
            <person name="Ohm R.A."/>
            <person name="Ortiz-Santana B."/>
            <person name="Ovrebo C."/>
            <person name="Racz N."/>
            <person name="Riley R."/>
            <person name="Savchenko A."/>
            <person name="Shiryaev A."/>
            <person name="Soop K."/>
            <person name="Spirin V."/>
            <person name="Szebenyi C."/>
            <person name="Tomsovsky M."/>
            <person name="Tulloss R.E."/>
            <person name="Uehling J."/>
            <person name="Grigoriev I.V."/>
            <person name="Vagvolgyi C."/>
            <person name="Papp T."/>
            <person name="Martin F.M."/>
            <person name="Miettinen O."/>
            <person name="Hibbett D.S."/>
            <person name="Nagy L.G."/>
        </authorList>
    </citation>
    <scope>NUCLEOTIDE SEQUENCE [LARGE SCALE GENOMIC DNA]</scope>
    <source>
        <strain evidence="2 3">FP101781</strain>
    </source>
</reference>
<organism evidence="2 3">
    <name type="scientific">Coprinellus micaceus</name>
    <name type="common">Glistening ink-cap mushroom</name>
    <name type="synonym">Coprinus micaceus</name>
    <dbReference type="NCBI Taxonomy" id="71717"/>
    <lineage>
        <taxon>Eukaryota</taxon>
        <taxon>Fungi</taxon>
        <taxon>Dikarya</taxon>
        <taxon>Basidiomycota</taxon>
        <taxon>Agaricomycotina</taxon>
        <taxon>Agaricomycetes</taxon>
        <taxon>Agaricomycetidae</taxon>
        <taxon>Agaricales</taxon>
        <taxon>Agaricineae</taxon>
        <taxon>Psathyrellaceae</taxon>
        <taxon>Coprinellus</taxon>
    </lineage>
</organism>
<evidence type="ECO:0000256" key="1">
    <source>
        <dbReference type="SAM" id="MobiDB-lite"/>
    </source>
</evidence>
<evidence type="ECO:0000313" key="2">
    <source>
        <dbReference type="EMBL" id="TEB21273.1"/>
    </source>
</evidence>
<gene>
    <name evidence="2" type="ORF">FA13DRAFT_1717095</name>
</gene>
<dbReference type="AlphaFoldDB" id="A0A4Y7SHD7"/>
<dbReference type="Proteomes" id="UP000298030">
    <property type="component" value="Unassembled WGS sequence"/>
</dbReference>
<evidence type="ECO:0000313" key="3">
    <source>
        <dbReference type="Proteomes" id="UP000298030"/>
    </source>
</evidence>
<sequence length="217" mass="23502">MPSALGALCCGVHENTDGPAMSSTSLSASETETVSGSGLSGEETKRANSPDATPSTSTSSIIDKRAHFDTCFKTESSTPEEVLATQTKTWTSSAYQHFLLPPKIKVESGKAPFNDEATSNLNHHVKACALAPSSQTQVLAQYVQGHSYSYARHHVGLVLWCAHCGRPFSIVEDGELIDLFKQAFAGVQMPSHVTVLRDMKEIHTMTKAHLQEMLRII</sequence>
<protein>
    <submittedName>
        <fullName evidence="2">Uncharacterized protein</fullName>
    </submittedName>
</protein>
<feature type="compositionally biased region" description="Low complexity" evidence="1">
    <location>
        <begin position="49"/>
        <end position="59"/>
    </location>
</feature>
<feature type="region of interest" description="Disordered" evidence="1">
    <location>
        <begin position="18"/>
        <end position="59"/>
    </location>
</feature>
<accession>A0A4Y7SHD7</accession>
<dbReference type="OrthoDB" id="3247971at2759"/>
<feature type="compositionally biased region" description="Low complexity" evidence="1">
    <location>
        <begin position="22"/>
        <end position="35"/>
    </location>
</feature>
<proteinExistence type="predicted"/>
<keyword evidence="3" id="KW-1185">Reference proteome</keyword>
<dbReference type="EMBL" id="QPFP01000116">
    <property type="protein sequence ID" value="TEB21273.1"/>
    <property type="molecule type" value="Genomic_DNA"/>
</dbReference>
<comment type="caution">
    <text evidence="2">The sequence shown here is derived from an EMBL/GenBank/DDBJ whole genome shotgun (WGS) entry which is preliminary data.</text>
</comment>